<comment type="caution">
    <text evidence="4">The sequence shown here is derived from an EMBL/GenBank/DDBJ whole genome shotgun (WGS) entry which is preliminary data.</text>
</comment>
<organism evidence="4 5">
    <name type="scientific">Microterricola gilva</name>
    <dbReference type="NCBI Taxonomy" id="393267"/>
    <lineage>
        <taxon>Bacteria</taxon>
        <taxon>Bacillati</taxon>
        <taxon>Actinomycetota</taxon>
        <taxon>Actinomycetes</taxon>
        <taxon>Micrococcales</taxon>
        <taxon>Microbacteriaceae</taxon>
        <taxon>Microterricola</taxon>
    </lineage>
</organism>
<accession>A0A4Q8AS61</accession>
<evidence type="ECO:0000256" key="3">
    <source>
        <dbReference type="SAM" id="SignalP"/>
    </source>
</evidence>
<keyword evidence="3" id="KW-0732">Signal</keyword>
<feature type="signal peptide" evidence="3">
    <location>
        <begin position="1"/>
        <end position="26"/>
    </location>
</feature>
<keyword evidence="5" id="KW-1185">Reference proteome</keyword>
<feature type="chain" id="PRO_5039236728" description="2-oxoglutarate dehydrogenase" evidence="3">
    <location>
        <begin position="27"/>
        <end position="750"/>
    </location>
</feature>
<dbReference type="Proteomes" id="UP000291483">
    <property type="component" value="Unassembled WGS sequence"/>
</dbReference>
<evidence type="ECO:0000256" key="2">
    <source>
        <dbReference type="SAM" id="Phobius"/>
    </source>
</evidence>
<feature type="region of interest" description="Disordered" evidence="1">
    <location>
        <begin position="712"/>
        <end position="750"/>
    </location>
</feature>
<feature type="compositionally biased region" description="Acidic residues" evidence="1">
    <location>
        <begin position="740"/>
        <end position="750"/>
    </location>
</feature>
<dbReference type="EMBL" id="SHLC01000001">
    <property type="protein sequence ID" value="RZU66975.1"/>
    <property type="molecule type" value="Genomic_DNA"/>
</dbReference>
<evidence type="ECO:0000313" key="4">
    <source>
        <dbReference type="EMBL" id="RZU66975.1"/>
    </source>
</evidence>
<dbReference type="AlphaFoldDB" id="A0A4Q8AS61"/>
<dbReference type="OrthoDB" id="4985746at2"/>
<protein>
    <recommendedName>
        <fullName evidence="6">2-oxoglutarate dehydrogenase</fullName>
    </recommendedName>
</protein>
<feature type="region of interest" description="Disordered" evidence="1">
    <location>
        <begin position="310"/>
        <end position="347"/>
    </location>
</feature>
<name>A0A4Q8AS61_9MICO</name>
<evidence type="ECO:0008006" key="6">
    <source>
        <dbReference type="Google" id="ProtNLM"/>
    </source>
</evidence>
<gene>
    <name evidence="4" type="ORF">EV379_3350</name>
</gene>
<dbReference type="InterPro" id="IPR046112">
    <property type="entry name" value="DUF6049"/>
</dbReference>
<proteinExistence type="predicted"/>
<evidence type="ECO:0000256" key="1">
    <source>
        <dbReference type="SAM" id="MobiDB-lite"/>
    </source>
</evidence>
<keyword evidence="2" id="KW-0472">Membrane</keyword>
<keyword evidence="2" id="KW-1133">Transmembrane helix</keyword>
<dbReference type="Pfam" id="PF19516">
    <property type="entry name" value="DUF6049"/>
    <property type="match status" value="1"/>
</dbReference>
<sequence length="750" mass="76232">MRPPRRALAVLIAAATLTPAMIGASATTAAPAQAITAPTATAAEPTSVTITIAPAQGAVVHPGEDLPLTVSVDNGTDQTLMSPTVTIGMSDDTLSDSAELASWLRPSDEVLAESDAESSGMPDDAHTVATVELPSLAGGTSSVTPVTVPAASLGLDTAEWGAQGLVASLISDGAVVSAARSTTVLVTGETPRSPLGIAMPITTPASSLGLIPSEMLAVYTGPGGMLTRSLDAALSHNVAIALDPKILVSIRVLGSSAPTSALDWLERLSGATNEIFALPYSDADITAQAQLGVNPFLAPLSFADAIDPADFTATAPTPTPTPREGEDTPSAEPSTEPSGEPTADTGVPTLDELLAWPYSLSGIAWPAPGLVSAPVLPAFTANGFGTTIVSGSNIAPADSAQPSASGVAGEMALLVADTELNSAVSDAITARRESDWQAAMARATAAAAVAADESTPRALLAALPREWPSTASYLNATLSALEQLPFVSSVGLRALSDASAPELTVGETGESPERLAAVANLLERETALTGFSTAVADPATITGPERASLLALLDVAWIPEDEAWRAAVGEDLARTREILDSVSVVESTSVLVVGGSAQFPVTVQNSYTQPVTLTVNLLPSNGRLVVDESVDVTIDAASSSTVLVPVNAHVGNGAVDVQITLTTSAGVQLGSPVTIPVNVQADWEGLGAALLGAAILLFFGFGIFRNIRRRRRERAAGENPESDDESTTPAEVVTGVEGQADVDESESPRG</sequence>
<feature type="transmembrane region" description="Helical" evidence="2">
    <location>
        <begin position="685"/>
        <end position="704"/>
    </location>
</feature>
<keyword evidence="2" id="KW-0812">Transmembrane</keyword>
<dbReference type="RefSeq" id="WP_130507092.1">
    <property type="nucleotide sequence ID" value="NZ_SHLC01000001.1"/>
</dbReference>
<evidence type="ECO:0000313" key="5">
    <source>
        <dbReference type="Proteomes" id="UP000291483"/>
    </source>
</evidence>
<reference evidence="4 5" key="1">
    <citation type="submission" date="2019-02" db="EMBL/GenBank/DDBJ databases">
        <title>Sequencing the genomes of 1000 actinobacteria strains.</title>
        <authorList>
            <person name="Klenk H.-P."/>
        </authorList>
    </citation>
    <scope>NUCLEOTIDE SEQUENCE [LARGE SCALE GENOMIC DNA]</scope>
    <source>
        <strain evidence="4 5">DSM 18319</strain>
    </source>
</reference>